<feature type="binding site" evidence="14">
    <location>
        <position position="113"/>
    </location>
    <ligand>
        <name>[4Fe-4S] cluster</name>
        <dbReference type="ChEBI" id="CHEBI:49883"/>
        <note>4Fe-4S-S-AdoMet</note>
    </ligand>
</feature>
<evidence type="ECO:0000256" key="3">
    <source>
        <dbReference type="ARBA" id="ARBA00022485"/>
    </source>
</evidence>
<keyword evidence="11 14" id="KW-0408">Iron</keyword>
<comment type="similarity">
    <text evidence="2 14">Belongs to the radical SAM superfamily. RlmN family.</text>
</comment>
<comment type="subcellular location">
    <subcellularLocation>
        <location evidence="1 14">Cytoplasm</location>
    </subcellularLocation>
</comment>
<evidence type="ECO:0000256" key="10">
    <source>
        <dbReference type="ARBA" id="ARBA00022723"/>
    </source>
</evidence>
<reference evidence="17 18" key="1">
    <citation type="submission" date="2020-08" db="EMBL/GenBank/DDBJ databases">
        <title>Genome sequencing of Purple Non-Sulfur Bacteria from various extreme environments.</title>
        <authorList>
            <person name="Mayer M."/>
        </authorList>
    </citation>
    <scope>NUCLEOTIDE SEQUENCE [LARGE SCALE GENOMIC DNA]</scope>
    <source>
        <strain evidence="17 18">JA131</strain>
    </source>
</reference>
<feature type="domain" description="Radical SAM core" evidence="16">
    <location>
        <begin position="95"/>
        <end position="336"/>
    </location>
</feature>
<dbReference type="InterPro" id="IPR013785">
    <property type="entry name" value="Aldolase_TIM"/>
</dbReference>
<keyword evidence="3 14" id="KW-0004">4Fe-4S</keyword>
<feature type="binding site" evidence="14">
    <location>
        <position position="197"/>
    </location>
    <ligand>
        <name>S-adenosyl-L-methionine</name>
        <dbReference type="ChEBI" id="CHEBI:59789"/>
    </ligand>
</feature>
<sequence length="394" mass="43457">MNLIGLTRADLAALLVEMGEKPFRAKQLWHWIYFRGATSFDQMSTLSKGLRCRLADTHSLERPRVTREQTSTDGTRKWLMAFSDNREAEAVHIPEEDRGAVCVSSQVGCTLTCRFCHTGTQMLVRNLEVAEIVGQFMVARDSYGEWPTPTDETRLLSNVVLMGMGEPLFNFDNVARAVSILTDGEGLALSRRRITLSTSGVVPMIERCGHEMGVNLAVSLHAATDAVRSEIMPINRKYPLDQLMAALRSYPGLSNARRITLEYVMLKGVNDSPADARALIDLVRGLPCKVNLIPFNPWPGAPYECSSMRTIQRFADQLADAGLTAPIRMPRGRDILAACGQLRSDSRRERLVGYRARLATLSPEARAAAEAEHARRPARTVAEARTESGAASAG</sequence>
<dbReference type="CDD" id="cd01335">
    <property type="entry name" value="Radical_SAM"/>
    <property type="match status" value="1"/>
</dbReference>
<dbReference type="GO" id="GO:0019843">
    <property type="term" value="F:rRNA binding"/>
    <property type="evidence" value="ECO:0007669"/>
    <property type="project" value="UniProtKB-UniRule"/>
</dbReference>
<evidence type="ECO:0000259" key="16">
    <source>
        <dbReference type="PROSITE" id="PS51918"/>
    </source>
</evidence>
<comment type="miscellaneous">
    <text evidence="14">Reaction proceeds by a ping-pong mechanism involving intermediate methylation of a conserved cysteine residue.</text>
</comment>
<dbReference type="PROSITE" id="PS51918">
    <property type="entry name" value="RADICAL_SAM"/>
    <property type="match status" value="1"/>
</dbReference>
<dbReference type="EC" id="2.1.1.192" evidence="14"/>
<dbReference type="PANTHER" id="PTHR30544:SF5">
    <property type="entry name" value="RADICAL SAM CORE DOMAIN-CONTAINING PROTEIN"/>
    <property type="match status" value="1"/>
</dbReference>
<comment type="caution">
    <text evidence="17">The sequence shown here is derived from an EMBL/GenBank/DDBJ whole genome shotgun (WGS) entry which is preliminary data.</text>
</comment>
<proteinExistence type="inferred from homology"/>
<dbReference type="Pfam" id="PF21016">
    <property type="entry name" value="RlmN_N"/>
    <property type="match status" value="1"/>
</dbReference>
<dbReference type="GO" id="GO:0051539">
    <property type="term" value="F:4 iron, 4 sulfur cluster binding"/>
    <property type="evidence" value="ECO:0007669"/>
    <property type="project" value="UniProtKB-UniRule"/>
</dbReference>
<keyword evidence="18" id="KW-1185">Reference proteome</keyword>
<dbReference type="SUPFAM" id="SSF102114">
    <property type="entry name" value="Radical SAM enzymes"/>
    <property type="match status" value="1"/>
</dbReference>
<keyword evidence="8 14" id="KW-0949">S-adenosyl-L-methionine</keyword>
<feature type="binding site" evidence="14">
    <location>
        <begin position="165"/>
        <end position="166"/>
    </location>
    <ligand>
        <name>S-adenosyl-L-methionine</name>
        <dbReference type="ChEBI" id="CHEBI:59789"/>
    </ligand>
</feature>
<dbReference type="InterPro" id="IPR027492">
    <property type="entry name" value="RNA_MTrfase_RlmN"/>
</dbReference>
<dbReference type="GO" id="GO:0005737">
    <property type="term" value="C:cytoplasm"/>
    <property type="evidence" value="ECO:0007669"/>
    <property type="project" value="UniProtKB-SubCell"/>
</dbReference>
<keyword evidence="4 14" id="KW-0963">Cytoplasm</keyword>
<name>A0A7W6RCF2_9PROT</name>
<evidence type="ECO:0000256" key="11">
    <source>
        <dbReference type="ARBA" id="ARBA00023004"/>
    </source>
</evidence>
<dbReference type="HAMAP" id="MF_01849">
    <property type="entry name" value="RNA_methyltr_RlmN"/>
    <property type="match status" value="1"/>
</dbReference>
<evidence type="ECO:0000256" key="14">
    <source>
        <dbReference type="HAMAP-Rule" id="MF_01849"/>
    </source>
</evidence>
<keyword evidence="13 14" id="KW-1015">Disulfide bond</keyword>
<evidence type="ECO:0000313" key="18">
    <source>
        <dbReference type="Proteomes" id="UP000554286"/>
    </source>
</evidence>
<keyword evidence="12 14" id="KW-0411">Iron-sulfur</keyword>
<feature type="binding site" evidence="14">
    <location>
        <position position="109"/>
    </location>
    <ligand>
        <name>[4Fe-4S] cluster</name>
        <dbReference type="ChEBI" id="CHEBI:49883"/>
        <note>4Fe-4S-S-AdoMet</note>
    </ligand>
</feature>
<evidence type="ECO:0000256" key="13">
    <source>
        <dbReference type="ARBA" id="ARBA00023157"/>
    </source>
</evidence>
<dbReference type="InterPro" id="IPR004383">
    <property type="entry name" value="rRNA_lsu_MTrfase_RlmN/Cfr"/>
</dbReference>
<dbReference type="AlphaFoldDB" id="A0A7W6RCF2"/>
<dbReference type="InterPro" id="IPR058240">
    <property type="entry name" value="rSAM_sf"/>
</dbReference>
<evidence type="ECO:0000256" key="9">
    <source>
        <dbReference type="ARBA" id="ARBA00022694"/>
    </source>
</evidence>
<gene>
    <name evidence="14" type="primary">rlmN</name>
    <name evidence="17" type="ORF">GGD89_001213</name>
</gene>
<evidence type="ECO:0000256" key="5">
    <source>
        <dbReference type="ARBA" id="ARBA00022552"/>
    </source>
</evidence>
<comment type="function">
    <text evidence="14">Specifically methylates position 2 of adenine 2503 in 23S rRNA and position 2 of adenine 37 in tRNAs. m2A2503 modification seems to play a crucial role in the proofreading step occurring at the peptidyl transferase center and thus would serve to optimize ribosomal fidelity.</text>
</comment>
<feature type="disulfide bond" description="(transient)" evidence="14">
    <location>
        <begin position="102"/>
        <end position="339"/>
    </location>
</feature>
<dbReference type="SFLD" id="SFLDG01062">
    <property type="entry name" value="methyltransferase_(Class_A)"/>
    <property type="match status" value="1"/>
</dbReference>
<evidence type="ECO:0000256" key="1">
    <source>
        <dbReference type="ARBA" id="ARBA00004496"/>
    </source>
</evidence>
<dbReference type="EMBL" id="JACIGK010000007">
    <property type="protein sequence ID" value="MBB4265591.1"/>
    <property type="molecule type" value="Genomic_DNA"/>
</dbReference>
<comment type="catalytic activity">
    <reaction evidence="14">
        <text>adenosine(2503) in 23S rRNA + 2 reduced [2Fe-2S]-[ferredoxin] + 2 S-adenosyl-L-methionine = 2-methyladenosine(2503) in 23S rRNA + 5'-deoxyadenosine + L-methionine + 2 oxidized [2Fe-2S]-[ferredoxin] + S-adenosyl-L-homocysteine</text>
        <dbReference type="Rhea" id="RHEA:42916"/>
        <dbReference type="Rhea" id="RHEA-COMP:10000"/>
        <dbReference type="Rhea" id="RHEA-COMP:10001"/>
        <dbReference type="Rhea" id="RHEA-COMP:10152"/>
        <dbReference type="Rhea" id="RHEA-COMP:10282"/>
        <dbReference type="ChEBI" id="CHEBI:17319"/>
        <dbReference type="ChEBI" id="CHEBI:33737"/>
        <dbReference type="ChEBI" id="CHEBI:33738"/>
        <dbReference type="ChEBI" id="CHEBI:57844"/>
        <dbReference type="ChEBI" id="CHEBI:57856"/>
        <dbReference type="ChEBI" id="CHEBI:59789"/>
        <dbReference type="ChEBI" id="CHEBI:74411"/>
        <dbReference type="ChEBI" id="CHEBI:74497"/>
        <dbReference type="EC" id="2.1.1.192"/>
    </reaction>
</comment>
<dbReference type="Proteomes" id="UP000554286">
    <property type="component" value="Unassembled WGS sequence"/>
</dbReference>
<feature type="active site" description="S-methylcysteine intermediate" evidence="14">
    <location>
        <position position="339"/>
    </location>
</feature>
<dbReference type="FunFam" id="3.20.20.70:FF:000008">
    <property type="entry name" value="Dual-specificity RNA methyltransferase RlmN"/>
    <property type="match status" value="1"/>
</dbReference>
<keyword evidence="7 14" id="KW-0808">Transferase</keyword>
<evidence type="ECO:0000313" key="17">
    <source>
        <dbReference type="EMBL" id="MBB4265591.1"/>
    </source>
</evidence>
<dbReference type="RefSeq" id="WP_184043216.1">
    <property type="nucleotide sequence ID" value="NZ_JACIGK010000007.1"/>
</dbReference>
<dbReference type="PANTHER" id="PTHR30544">
    <property type="entry name" value="23S RRNA METHYLTRANSFERASE"/>
    <property type="match status" value="1"/>
</dbReference>
<dbReference type="SFLD" id="SFLDF00275">
    <property type="entry name" value="adenosine_C2_methyltransferase"/>
    <property type="match status" value="1"/>
</dbReference>
<comment type="cofactor">
    <cofactor evidence="14">
        <name>[4Fe-4S] cluster</name>
        <dbReference type="ChEBI" id="CHEBI:49883"/>
    </cofactor>
    <text evidence="14">Binds 1 [4Fe-4S] cluster. The cluster is coordinated with 3 cysteines and an exchangeable S-adenosyl-L-methionine.</text>
</comment>
<dbReference type="GO" id="GO:0070475">
    <property type="term" value="P:rRNA base methylation"/>
    <property type="evidence" value="ECO:0007669"/>
    <property type="project" value="UniProtKB-UniRule"/>
</dbReference>
<accession>A0A7W6RCF2</accession>
<feature type="region of interest" description="Disordered" evidence="15">
    <location>
        <begin position="365"/>
        <end position="394"/>
    </location>
</feature>
<keyword evidence="6 14" id="KW-0489">Methyltransferase</keyword>
<dbReference type="GO" id="GO:0046872">
    <property type="term" value="F:metal ion binding"/>
    <property type="evidence" value="ECO:0007669"/>
    <property type="project" value="UniProtKB-KW"/>
</dbReference>
<dbReference type="GO" id="GO:0000049">
    <property type="term" value="F:tRNA binding"/>
    <property type="evidence" value="ECO:0007669"/>
    <property type="project" value="UniProtKB-UniRule"/>
</dbReference>
<dbReference type="PIRSF" id="PIRSF006004">
    <property type="entry name" value="CHP00048"/>
    <property type="match status" value="1"/>
</dbReference>
<keyword evidence="10 14" id="KW-0479">Metal-binding</keyword>
<protein>
    <recommendedName>
        <fullName evidence="14">Dual-specificity RNA methyltransferase RlmN</fullName>
        <ecNumber evidence="14">2.1.1.192</ecNumber>
    </recommendedName>
    <alternativeName>
        <fullName evidence="14">23S rRNA (adenine(2503)-C(2))-methyltransferase</fullName>
    </alternativeName>
    <alternativeName>
        <fullName evidence="14">23S rRNA m2A2503 methyltransferase</fullName>
    </alternativeName>
    <alternativeName>
        <fullName evidence="14">Ribosomal RNA large subunit methyltransferase N</fullName>
    </alternativeName>
    <alternativeName>
        <fullName evidence="14">tRNA (adenine(37)-C(2))-methyltransferase</fullName>
    </alternativeName>
    <alternativeName>
        <fullName evidence="14">tRNA m2A37 methyltransferase</fullName>
    </alternativeName>
</protein>
<evidence type="ECO:0000256" key="7">
    <source>
        <dbReference type="ARBA" id="ARBA00022679"/>
    </source>
</evidence>
<feature type="binding site" evidence="14">
    <location>
        <position position="296"/>
    </location>
    <ligand>
        <name>S-adenosyl-L-methionine</name>
        <dbReference type="ChEBI" id="CHEBI:59789"/>
    </ligand>
</feature>
<dbReference type="Gene3D" id="1.10.150.530">
    <property type="match status" value="1"/>
</dbReference>
<dbReference type="SFLD" id="SFLDS00029">
    <property type="entry name" value="Radical_SAM"/>
    <property type="match status" value="1"/>
</dbReference>
<evidence type="ECO:0000256" key="12">
    <source>
        <dbReference type="ARBA" id="ARBA00023014"/>
    </source>
</evidence>
<dbReference type="Pfam" id="PF04055">
    <property type="entry name" value="Radical_SAM"/>
    <property type="match status" value="1"/>
</dbReference>
<evidence type="ECO:0000256" key="15">
    <source>
        <dbReference type="SAM" id="MobiDB-lite"/>
    </source>
</evidence>
<dbReference type="GO" id="GO:0070040">
    <property type="term" value="F:rRNA (adenine(2503)-C2-)-methyltransferase activity"/>
    <property type="evidence" value="ECO:0007669"/>
    <property type="project" value="UniProtKB-UniRule"/>
</dbReference>
<dbReference type="InterPro" id="IPR040072">
    <property type="entry name" value="Methyltransferase_A"/>
</dbReference>
<organism evidence="17 18">
    <name type="scientific">Roseospira visakhapatnamensis</name>
    <dbReference type="NCBI Taxonomy" id="390880"/>
    <lineage>
        <taxon>Bacteria</taxon>
        <taxon>Pseudomonadati</taxon>
        <taxon>Pseudomonadota</taxon>
        <taxon>Alphaproteobacteria</taxon>
        <taxon>Rhodospirillales</taxon>
        <taxon>Rhodospirillaceae</taxon>
        <taxon>Roseospira</taxon>
    </lineage>
</organism>
<dbReference type="InterPro" id="IPR007197">
    <property type="entry name" value="rSAM"/>
</dbReference>
<feature type="binding site" evidence="14">
    <location>
        <begin position="219"/>
        <end position="221"/>
    </location>
    <ligand>
        <name>S-adenosyl-L-methionine</name>
        <dbReference type="ChEBI" id="CHEBI:59789"/>
    </ligand>
</feature>
<dbReference type="InterPro" id="IPR048641">
    <property type="entry name" value="RlmN_N"/>
</dbReference>
<evidence type="ECO:0000256" key="6">
    <source>
        <dbReference type="ARBA" id="ARBA00022603"/>
    </source>
</evidence>
<evidence type="ECO:0000256" key="4">
    <source>
        <dbReference type="ARBA" id="ARBA00022490"/>
    </source>
</evidence>
<comment type="catalytic activity">
    <reaction evidence="14">
        <text>adenosine(37) in tRNA + 2 reduced [2Fe-2S]-[ferredoxin] + 2 S-adenosyl-L-methionine = 2-methyladenosine(37) in tRNA + 5'-deoxyadenosine + L-methionine + 2 oxidized [2Fe-2S]-[ferredoxin] + S-adenosyl-L-homocysteine</text>
        <dbReference type="Rhea" id="RHEA:43332"/>
        <dbReference type="Rhea" id="RHEA-COMP:10000"/>
        <dbReference type="Rhea" id="RHEA-COMP:10001"/>
        <dbReference type="Rhea" id="RHEA-COMP:10162"/>
        <dbReference type="Rhea" id="RHEA-COMP:10485"/>
        <dbReference type="ChEBI" id="CHEBI:17319"/>
        <dbReference type="ChEBI" id="CHEBI:33737"/>
        <dbReference type="ChEBI" id="CHEBI:33738"/>
        <dbReference type="ChEBI" id="CHEBI:57844"/>
        <dbReference type="ChEBI" id="CHEBI:57856"/>
        <dbReference type="ChEBI" id="CHEBI:59789"/>
        <dbReference type="ChEBI" id="CHEBI:74411"/>
        <dbReference type="ChEBI" id="CHEBI:74497"/>
        <dbReference type="EC" id="2.1.1.192"/>
    </reaction>
</comment>
<dbReference type="GO" id="GO:0030488">
    <property type="term" value="P:tRNA methylation"/>
    <property type="evidence" value="ECO:0007669"/>
    <property type="project" value="UniProtKB-UniRule"/>
</dbReference>
<keyword evidence="9 14" id="KW-0819">tRNA processing</keyword>
<feature type="binding site" evidence="14">
    <location>
        <position position="116"/>
    </location>
    <ligand>
        <name>[4Fe-4S] cluster</name>
        <dbReference type="ChEBI" id="CHEBI:49883"/>
        <note>4Fe-4S-S-AdoMet</note>
    </ligand>
</feature>
<keyword evidence="5 14" id="KW-0698">rRNA processing</keyword>
<evidence type="ECO:0000256" key="2">
    <source>
        <dbReference type="ARBA" id="ARBA00007544"/>
    </source>
</evidence>
<dbReference type="NCBIfam" id="TIGR00048">
    <property type="entry name" value="rRNA_mod_RlmN"/>
    <property type="match status" value="1"/>
</dbReference>
<feature type="active site" description="Proton acceptor" evidence="14">
    <location>
        <position position="89"/>
    </location>
</feature>
<evidence type="ECO:0000256" key="8">
    <source>
        <dbReference type="ARBA" id="ARBA00022691"/>
    </source>
</evidence>
<dbReference type="GO" id="GO:0002935">
    <property type="term" value="F:tRNA (adenine(37)-C2)-methyltransferase activity"/>
    <property type="evidence" value="ECO:0007669"/>
    <property type="project" value="UniProtKB-UniRule"/>
</dbReference>
<dbReference type="Gene3D" id="3.20.20.70">
    <property type="entry name" value="Aldolase class I"/>
    <property type="match status" value="1"/>
</dbReference>